<feature type="transmembrane region" description="Helical" evidence="1">
    <location>
        <begin position="391"/>
        <end position="408"/>
    </location>
</feature>
<feature type="domain" description="DUF112" evidence="2">
    <location>
        <begin position="18"/>
        <end position="439"/>
    </location>
</feature>
<dbReference type="RefSeq" id="WP_188910514.1">
    <property type="nucleotide sequence ID" value="NZ_BMMF01000003.1"/>
</dbReference>
<protein>
    <submittedName>
        <fullName evidence="3">C4-dicarboxylate ABC transporter permease</fullName>
    </submittedName>
</protein>
<comment type="caution">
    <text evidence="3">The sequence shown here is derived from an EMBL/GenBank/DDBJ whole genome shotgun (WGS) entry which is preliminary data.</text>
</comment>
<feature type="transmembrane region" description="Helical" evidence="1">
    <location>
        <begin position="106"/>
        <end position="129"/>
    </location>
</feature>
<feature type="transmembrane region" description="Helical" evidence="1">
    <location>
        <begin position="58"/>
        <end position="79"/>
    </location>
</feature>
<dbReference type="InterPro" id="IPR002823">
    <property type="entry name" value="DUF112_TM"/>
</dbReference>
<dbReference type="PANTHER" id="PTHR35342:SF5">
    <property type="entry name" value="TRICARBOXYLIC TRANSPORT PROTEIN"/>
    <property type="match status" value="1"/>
</dbReference>
<feature type="transmembrane region" description="Helical" evidence="1">
    <location>
        <begin position="357"/>
        <end position="379"/>
    </location>
</feature>
<dbReference type="Proteomes" id="UP000600449">
    <property type="component" value="Unassembled WGS sequence"/>
</dbReference>
<proteinExistence type="predicted"/>
<feature type="transmembrane region" description="Helical" evidence="1">
    <location>
        <begin position="6"/>
        <end position="29"/>
    </location>
</feature>
<organism evidence="3 4">
    <name type="scientific">Salinarimonas ramus</name>
    <dbReference type="NCBI Taxonomy" id="690164"/>
    <lineage>
        <taxon>Bacteria</taxon>
        <taxon>Pseudomonadati</taxon>
        <taxon>Pseudomonadota</taxon>
        <taxon>Alphaproteobacteria</taxon>
        <taxon>Hyphomicrobiales</taxon>
        <taxon>Salinarimonadaceae</taxon>
        <taxon>Salinarimonas</taxon>
    </lineage>
</organism>
<keyword evidence="4" id="KW-1185">Reference proteome</keyword>
<name>A0A917Q5Y3_9HYPH</name>
<accession>A0A917Q5Y3</accession>
<dbReference type="EMBL" id="BMMF01000003">
    <property type="protein sequence ID" value="GGK26653.1"/>
    <property type="molecule type" value="Genomic_DNA"/>
</dbReference>
<feature type="transmembrane region" description="Helical" evidence="1">
    <location>
        <begin position="258"/>
        <end position="282"/>
    </location>
</feature>
<dbReference type="AlphaFoldDB" id="A0A917Q5Y3"/>
<evidence type="ECO:0000256" key="1">
    <source>
        <dbReference type="SAM" id="Phobius"/>
    </source>
</evidence>
<feature type="transmembrane region" description="Helical" evidence="1">
    <location>
        <begin position="36"/>
        <end position="52"/>
    </location>
</feature>
<feature type="transmembrane region" description="Helical" evidence="1">
    <location>
        <begin position="200"/>
        <end position="217"/>
    </location>
</feature>
<keyword evidence="1" id="KW-0812">Transmembrane</keyword>
<gene>
    <name evidence="3" type="ORF">GCM10011322_11350</name>
</gene>
<evidence type="ECO:0000259" key="2">
    <source>
        <dbReference type="Pfam" id="PF01970"/>
    </source>
</evidence>
<dbReference type="PANTHER" id="PTHR35342">
    <property type="entry name" value="TRICARBOXYLIC TRANSPORT PROTEIN"/>
    <property type="match status" value="1"/>
</dbReference>
<feature type="transmembrane region" description="Helical" evidence="1">
    <location>
        <begin position="415"/>
        <end position="444"/>
    </location>
</feature>
<evidence type="ECO:0000313" key="4">
    <source>
        <dbReference type="Proteomes" id="UP000600449"/>
    </source>
</evidence>
<dbReference type="Pfam" id="PF01970">
    <property type="entry name" value="TctA"/>
    <property type="match status" value="1"/>
</dbReference>
<evidence type="ECO:0000313" key="3">
    <source>
        <dbReference type="EMBL" id="GGK26653.1"/>
    </source>
</evidence>
<feature type="transmembrane region" description="Helical" evidence="1">
    <location>
        <begin position="162"/>
        <end position="180"/>
    </location>
</feature>
<feature type="transmembrane region" description="Helical" evidence="1">
    <location>
        <begin position="464"/>
        <end position="487"/>
    </location>
</feature>
<reference evidence="3 4" key="1">
    <citation type="journal article" date="2014" name="Int. J. Syst. Evol. Microbiol.">
        <title>Complete genome sequence of Corynebacterium casei LMG S-19264T (=DSM 44701T), isolated from a smear-ripened cheese.</title>
        <authorList>
            <consortium name="US DOE Joint Genome Institute (JGI-PGF)"/>
            <person name="Walter F."/>
            <person name="Albersmeier A."/>
            <person name="Kalinowski J."/>
            <person name="Ruckert C."/>
        </authorList>
    </citation>
    <scope>NUCLEOTIDE SEQUENCE [LARGE SCALE GENOMIC DNA]</scope>
    <source>
        <strain evidence="3 4">CGMCC 1.9161</strain>
    </source>
</reference>
<feature type="transmembrane region" description="Helical" evidence="1">
    <location>
        <begin position="329"/>
        <end position="350"/>
    </location>
</feature>
<feature type="transmembrane region" description="Helical" evidence="1">
    <location>
        <begin position="135"/>
        <end position="155"/>
    </location>
</feature>
<keyword evidence="1" id="KW-0472">Membrane</keyword>
<keyword evidence="1" id="KW-1133">Transmembrane helix</keyword>
<sequence>MDPLLLALWGFTTPAVFLTLLGSVVIGLVIGAIPGLSVNIAVALAVPLTIFMPTEQALVMLIGLYGSGIFGGSISAILLNAPGTPASAATIFDGFPMARAGLATKALRISLVASVFGSVFSIALLVMLAPQLAQFALRFGPVEIASLLFFTFLIIGVLSGGSLMKGLLSASIGMALATIGSDPMLGIPRFTFGSTSLMDGLTYVPLLVGLFALAEIIEEATKGFSKTAQKVELAAEDRAANRITRTELKMMGVPMLRASAIGSAIGILPGIGATIASFLAYADAKRSAKDASRFGKGDVRGVAVSESSNNAVVGATFIPTLALGIPGDAVTAILLGALVLQGVTPGPLIFMTAPGIVYTIYFALLLSTILMGVIGYFAVRPLAMTLRIPKIYLMPCVALVCVAGSYVARNNIVDLFVMIGAGVLGFVFNRTGVPVAPLLITFIITPPFEEALRQALTRSQGSFAPFLTNPVTIGLALVAILLVLLSARRERALAARASAEKAADDGDAKASEGRA</sequence>